<gene>
    <name evidence="1" type="ORF">DFJ65_1478</name>
</gene>
<comment type="caution">
    <text evidence="1">The sequence shown here is derived from an EMBL/GenBank/DDBJ whole genome shotgun (WGS) entry which is preliminary data.</text>
</comment>
<keyword evidence="2" id="KW-1185">Reference proteome</keyword>
<dbReference type="EMBL" id="QTUA01000001">
    <property type="protein sequence ID" value="REF30470.1"/>
    <property type="molecule type" value="Genomic_DNA"/>
</dbReference>
<evidence type="ECO:0000313" key="1">
    <source>
        <dbReference type="EMBL" id="REF30470.1"/>
    </source>
</evidence>
<dbReference type="AlphaFoldDB" id="A0A3D9UR60"/>
<sequence>MSSNEIDYCGGEMDGWSDPVAADDVLVAHATRMATGLPDAEPNVLLVGARAAALAAPLLADGRDVTVIVRGVADAERLAGTGAHVVCGSFDAWHPTKRFDLAVVLDPPSGVLAASSEGMSFLELAARVREGAAADIVYVENGAALGALDRCRHHAEDDRDFGTLAPGDDLRPPTLDELPERPVAAVFAGAVVTSGATTDTGVRTLLRSLHVHDLRRDSLLTDPLRTADGWLLGRGVGGDALTYRRIDGALGHDVPRVEGTPVETRLRQLLLRGDRVRVGQGLSAYLRWSDGAPAPLLRNLVATEHAFAAIDDTIDDTVAAIDAPTAMLDLAAGLGPFDHPFGPELNRQEVATELLRAASDSRDPGAEIAHAVEGYDASPISRPAHAAVAPESGYVAALRTKDAQISALEADLAKDRRHLRALEHALATESGPRAKRAYFVMTAPTKRLVEAVRRRR</sequence>
<evidence type="ECO:0000313" key="2">
    <source>
        <dbReference type="Proteomes" id="UP000256253"/>
    </source>
</evidence>
<dbReference type="Proteomes" id="UP000256253">
    <property type="component" value="Unassembled WGS sequence"/>
</dbReference>
<dbReference type="OrthoDB" id="3755682at2"/>
<organism evidence="1 2">
    <name type="scientific">Calidifontibacter indicus</name>
    <dbReference type="NCBI Taxonomy" id="419650"/>
    <lineage>
        <taxon>Bacteria</taxon>
        <taxon>Bacillati</taxon>
        <taxon>Actinomycetota</taxon>
        <taxon>Actinomycetes</taxon>
        <taxon>Micrococcales</taxon>
        <taxon>Dermacoccaceae</taxon>
        <taxon>Calidifontibacter</taxon>
    </lineage>
</organism>
<accession>A0A3D9UR60</accession>
<proteinExistence type="predicted"/>
<protein>
    <submittedName>
        <fullName evidence="1">Uncharacterized protein</fullName>
    </submittedName>
</protein>
<dbReference type="RefSeq" id="WP_115922459.1">
    <property type="nucleotide sequence ID" value="NZ_QTUA01000001.1"/>
</dbReference>
<reference evidence="1 2" key="1">
    <citation type="submission" date="2018-08" db="EMBL/GenBank/DDBJ databases">
        <title>Sequencing the genomes of 1000 actinobacteria strains.</title>
        <authorList>
            <person name="Klenk H.-P."/>
        </authorList>
    </citation>
    <scope>NUCLEOTIDE SEQUENCE [LARGE SCALE GENOMIC DNA]</scope>
    <source>
        <strain evidence="1 2">DSM 22967</strain>
    </source>
</reference>
<name>A0A3D9UR60_9MICO</name>